<feature type="transmembrane region" description="Helical" evidence="10">
    <location>
        <begin position="107"/>
        <end position="126"/>
    </location>
</feature>
<dbReference type="PRINTS" id="PR00245">
    <property type="entry name" value="OLFACTORYR"/>
</dbReference>
<dbReference type="PROSITE" id="PS00237">
    <property type="entry name" value="G_PROTEIN_RECEP_F1_1"/>
    <property type="match status" value="1"/>
</dbReference>
<dbReference type="Pfam" id="PF13853">
    <property type="entry name" value="7tm_4"/>
    <property type="match status" value="1"/>
</dbReference>
<keyword evidence="4 9" id="KW-0812">Transmembrane</keyword>
<feature type="domain" description="G-protein coupled receptors family 1 profile" evidence="11">
    <location>
        <begin position="46"/>
        <end position="278"/>
    </location>
</feature>
<reference evidence="12" key="2">
    <citation type="submission" date="2025-09" db="UniProtKB">
        <authorList>
            <consortium name="Ensembl"/>
        </authorList>
    </citation>
    <scope>IDENTIFICATION</scope>
</reference>
<dbReference type="AlphaFoldDB" id="A0A674IZL1"/>
<comment type="subcellular location">
    <subcellularLocation>
        <location evidence="1 10">Cell membrane</location>
        <topology evidence="1 10">Multi-pass membrane protein</topology>
    </subcellularLocation>
</comment>
<dbReference type="GeneTree" id="ENSGT01140000282524"/>
<keyword evidence="13" id="KW-1185">Reference proteome</keyword>
<feature type="transmembrane region" description="Helical" evidence="10">
    <location>
        <begin position="146"/>
        <end position="166"/>
    </location>
</feature>
<keyword evidence="3 10" id="KW-0716">Sensory transduction</keyword>
<evidence type="ECO:0000256" key="5">
    <source>
        <dbReference type="ARBA" id="ARBA00022725"/>
    </source>
</evidence>
<dbReference type="GO" id="GO:0005886">
    <property type="term" value="C:plasma membrane"/>
    <property type="evidence" value="ECO:0007669"/>
    <property type="project" value="UniProtKB-SubCell"/>
</dbReference>
<keyword evidence="5 10" id="KW-0552">Olfaction</keyword>
<evidence type="ECO:0000256" key="3">
    <source>
        <dbReference type="ARBA" id="ARBA00022606"/>
    </source>
</evidence>
<dbReference type="InterPro" id="IPR000725">
    <property type="entry name" value="Olfact_rcpt"/>
</dbReference>
<dbReference type="InterPro" id="IPR000276">
    <property type="entry name" value="GPCR_Rhodpsn"/>
</dbReference>
<accession>A0A674IZL1</accession>
<dbReference type="SUPFAM" id="SSF81321">
    <property type="entry name" value="Family A G protein-coupled receptor-like"/>
    <property type="match status" value="1"/>
</dbReference>
<keyword evidence="9" id="KW-0297">G-protein coupled receptor</keyword>
<evidence type="ECO:0000256" key="9">
    <source>
        <dbReference type="RuleBase" id="RU000688"/>
    </source>
</evidence>
<organism evidence="12 13">
    <name type="scientific">Terrapene triunguis</name>
    <name type="common">Three-toed box turtle</name>
    <dbReference type="NCBI Taxonomy" id="2587831"/>
    <lineage>
        <taxon>Eukaryota</taxon>
        <taxon>Metazoa</taxon>
        <taxon>Chordata</taxon>
        <taxon>Craniata</taxon>
        <taxon>Vertebrata</taxon>
        <taxon>Euteleostomi</taxon>
        <taxon>Archelosauria</taxon>
        <taxon>Testudinata</taxon>
        <taxon>Testudines</taxon>
        <taxon>Cryptodira</taxon>
        <taxon>Durocryptodira</taxon>
        <taxon>Testudinoidea</taxon>
        <taxon>Emydidae</taxon>
        <taxon>Terrapene</taxon>
    </lineage>
</organism>
<sequence>MEGQRVDRGLFLGLIQFHFHLLSTLPEIQLLIFLAFLLMYLLSLCGNTAVALTVCTDRSLHTPMYFFLANLAVLEICYSSVIAPLALVNLVSGRKATISLAGCGTQMFFFVFVGGADCVLLAVMAYDRYVAICHPLRYTLIMNWKVCACLVAGSLVLGFLLSLHFFCDIPAVLRLACTNTRVHQAALFIVSVTVLTIPFLLICLSYVFIVAAILQIRSAAGRCRTFSTCSSHLTVVLLQYGCCSFIYLRPSSSYSPEQGWVVSVVYTFVTPVLNPLIYSMRNKELKDALSRPSTDSLIRSKCESTYKGR</sequence>
<feature type="transmembrane region" description="Helical" evidence="10">
    <location>
        <begin position="226"/>
        <end position="248"/>
    </location>
</feature>
<comment type="similarity">
    <text evidence="9">Belongs to the G-protein coupled receptor 1 family.</text>
</comment>
<evidence type="ECO:0000259" key="11">
    <source>
        <dbReference type="PROSITE" id="PS50262"/>
    </source>
</evidence>
<evidence type="ECO:0000256" key="2">
    <source>
        <dbReference type="ARBA" id="ARBA00022475"/>
    </source>
</evidence>
<feature type="transmembrane region" description="Helical" evidence="10">
    <location>
        <begin position="28"/>
        <end position="52"/>
    </location>
</feature>
<evidence type="ECO:0000313" key="13">
    <source>
        <dbReference type="Proteomes" id="UP000472274"/>
    </source>
</evidence>
<dbReference type="PRINTS" id="PR00237">
    <property type="entry name" value="GPCRRHODOPSN"/>
</dbReference>
<dbReference type="PANTHER" id="PTHR26453">
    <property type="entry name" value="OLFACTORY RECEPTOR"/>
    <property type="match status" value="1"/>
</dbReference>
<dbReference type="InterPro" id="IPR017452">
    <property type="entry name" value="GPCR_Rhodpsn_7TM"/>
</dbReference>
<evidence type="ECO:0000256" key="6">
    <source>
        <dbReference type="ARBA" id="ARBA00022989"/>
    </source>
</evidence>
<evidence type="ECO:0000256" key="10">
    <source>
        <dbReference type="RuleBase" id="RU363047"/>
    </source>
</evidence>
<proteinExistence type="inferred from homology"/>
<evidence type="ECO:0000256" key="7">
    <source>
        <dbReference type="ARBA" id="ARBA00023136"/>
    </source>
</evidence>
<keyword evidence="8 9" id="KW-0807">Transducer</keyword>
<feature type="transmembrane region" description="Helical" evidence="10">
    <location>
        <begin position="64"/>
        <end position="87"/>
    </location>
</feature>
<keyword evidence="9" id="KW-0675">Receptor</keyword>
<dbReference type="Proteomes" id="UP000472274">
    <property type="component" value="Unplaced"/>
</dbReference>
<dbReference type="PROSITE" id="PS50262">
    <property type="entry name" value="G_PROTEIN_RECEP_F1_2"/>
    <property type="match status" value="1"/>
</dbReference>
<evidence type="ECO:0000256" key="4">
    <source>
        <dbReference type="ARBA" id="ARBA00022692"/>
    </source>
</evidence>
<dbReference type="CDD" id="cd15225">
    <property type="entry name" value="7tmA_OR10A-like"/>
    <property type="match status" value="1"/>
</dbReference>
<keyword evidence="6 10" id="KW-1133">Transmembrane helix</keyword>
<evidence type="ECO:0000256" key="1">
    <source>
        <dbReference type="ARBA" id="ARBA00004651"/>
    </source>
</evidence>
<keyword evidence="2 10" id="KW-1003">Cell membrane</keyword>
<reference evidence="12" key="1">
    <citation type="submission" date="2025-08" db="UniProtKB">
        <authorList>
            <consortium name="Ensembl"/>
        </authorList>
    </citation>
    <scope>IDENTIFICATION</scope>
</reference>
<dbReference type="InParanoid" id="A0A674IZL1"/>
<name>A0A674IZL1_9SAUR</name>
<evidence type="ECO:0000313" key="12">
    <source>
        <dbReference type="Ensembl" id="ENSTMTP00000014380.1"/>
    </source>
</evidence>
<dbReference type="GO" id="GO:0004930">
    <property type="term" value="F:G protein-coupled receptor activity"/>
    <property type="evidence" value="ECO:0007669"/>
    <property type="project" value="UniProtKB-KW"/>
</dbReference>
<evidence type="ECO:0000256" key="8">
    <source>
        <dbReference type="ARBA" id="ARBA00023224"/>
    </source>
</evidence>
<feature type="transmembrane region" description="Helical" evidence="10">
    <location>
        <begin position="260"/>
        <end position="278"/>
    </location>
</feature>
<dbReference type="Gene3D" id="1.20.1070.10">
    <property type="entry name" value="Rhodopsin 7-helix transmembrane proteins"/>
    <property type="match status" value="1"/>
</dbReference>
<feature type="transmembrane region" description="Helical" evidence="10">
    <location>
        <begin position="186"/>
        <end position="214"/>
    </location>
</feature>
<dbReference type="Ensembl" id="ENSTMTT00000014871.1">
    <property type="protein sequence ID" value="ENSTMTP00000014380.1"/>
    <property type="gene ID" value="ENSTMTG00000010386.1"/>
</dbReference>
<protein>
    <recommendedName>
        <fullName evidence="10">Olfactory receptor</fullName>
    </recommendedName>
</protein>
<dbReference type="GO" id="GO:0004984">
    <property type="term" value="F:olfactory receptor activity"/>
    <property type="evidence" value="ECO:0007669"/>
    <property type="project" value="InterPro"/>
</dbReference>
<dbReference type="FunFam" id="1.20.1070.10:FF:000008">
    <property type="entry name" value="Olfactory receptor"/>
    <property type="match status" value="1"/>
</dbReference>
<keyword evidence="7 10" id="KW-0472">Membrane</keyword>